<dbReference type="InterPro" id="IPR036770">
    <property type="entry name" value="Ankyrin_rpt-contain_sf"/>
</dbReference>
<dbReference type="Gene3D" id="1.25.40.20">
    <property type="entry name" value="Ankyrin repeat-containing domain"/>
    <property type="match status" value="1"/>
</dbReference>
<reference evidence="5 6" key="1">
    <citation type="submission" date="2016-07" db="EMBL/GenBank/DDBJ databases">
        <title>Pervasive Adenine N6-methylation of Active Genes in Fungi.</title>
        <authorList>
            <consortium name="DOE Joint Genome Institute"/>
            <person name="Mondo S.J."/>
            <person name="Dannebaum R.O."/>
            <person name="Kuo R.C."/>
            <person name="Labutti K."/>
            <person name="Haridas S."/>
            <person name="Kuo A."/>
            <person name="Salamov A."/>
            <person name="Ahrendt S.R."/>
            <person name="Lipzen A."/>
            <person name="Sullivan W."/>
            <person name="Andreopoulos W.B."/>
            <person name="Clum A."/>
            <person name="Lindquist E."/>
            <person name="Daum C."/>
            <person name="Ramamoorthy G.K."/>
            <person name="Gryganskyi A."/>
            <person name="Culley D."/>
            <person name="Magnuson J.K."/>
            <person name="James T.Y."/>
            <person name="O'Malley M.A."/>
            <person name="Stajich J.E."/>
            <person name="Spatafora J.W."/>
            <person name="Visel A."/>
            <person name="Grigoriev I.V."/>
        </authorList>
    </citation>
    <scope>NUCLEOTIDE SEQUENCE [LARGE SCALE GENOMIC DNA]</scope>
    <source>
        <strain evidence="5 6">CBS 115471</strain>
    </source>
</reference>
<feature type="repeat" description="ANK" evidence="3">
    <location>
        <begin position="564"/>
        <end position="596"/>
    </location>
</feature>
<accession>A0A1Y1ZF51</accession>
<evidence type="ECO:0000256" key="3">
    <source>
        <dbReference type="PROSITE-ProRule" id="PRU00023"/>
    </source>
</evidence>
<evidence type="ECO:0000313" key="6">
    <source>
        <dbReference type="Proteomes" id="UP000193144"/>
    </source>
</evidence>
<dbReference type="STRING" id="1231657.A0A1Y1ZF51"/>
<dbReference type="Pfam" id="PF12796">
    <property type="entry name" value="Ank_2"/>
    <property type="match status" value="1"/>
</dbReference>
<feature type="compositionally biased region" description="Low complexity" evidence="4">
    <location>
        <begin position="111"/>
        <end position="138"/>
    </location>
</feature>
<dbReference type="InterPro" id="IPR051637">
    <property type="entry name" value="Ank_repeat_dom-contain_49"/>
</dbReference>
<feature type="region of interest" description="Disordered" evidence="4">
    <location>
        <begin position="101"/>
        <end position="141"/>
    </location>
</feature>
<feature type="compositionally biased region" description="Basic and acidic residues" evidence="4">
    <location>
        <begin position="1"/>
        <end position="12"/>
    </location>
</feature>
<evidence type="ECO:0000256" key="4">
    <source>
        <dbReference type="SAM" id="MobiDB-lite"/>
    </source>
</evidence>
<dbReference type="PANTHER" id="PTHR24180:SF45">
    <property type="entry name" value="POLY [ADP-RIBOSE] POLYMERASE TANKYRASE"/>
    <property type="match status" value="1"/>
</dbReference>
<dbReference type="OrthoDB" id="3799462at2759"/>
<feature type="region of interest" description="Disordered" evidence="4">
    <location>
        <begin position="1"/>
        <end position="24"/>
    </location>
</feature>
<dbReference type="SUPFAM" id="SSF48403">
    <property type="entry name" value="Ankyrin repeat"/>
    <property type="match status" value="1"/>
</dbReference>
<gene>
    <name evidence="5" type="ORF">BCR34DRAFT_603190</name>
</gene>
<organism evidence="5 6">
    <name type="scientific">Clohesyomyces aquaticus</name>
    <dbReference type="NCBI Taxonomy" id="1231657"/>
    <lineage>
        <taxon>Eukaryota</taxon>
        <taxon>Fungi</taxon>
        <taxon>Dikarya</taxon>
        <taxon>Ascomycota</taxon>
        <taxon>Pezizomycotina</taxon>
        <taxon>Dothideomycetes</taxon>
        <taxon>Pleosporomycetidae</taxon>
        <taxon>Pleosporales</taxon>
        <taxon>Lindgomycetaceae</taxon>
        <taxon>Clohesyomyces</taxon>
    </lineage>
</organism>
<dbReference type="AlphaFoldDB" id="A0A1Y1ZF51"/>
<sequence length="690" mass="77719">MVSRYRIEKRTGETGQVKRRGRPKKYSESWTKKLVLLRMCGLNLNDIVRILELQGDGTFAAKDRRPQQLVRQLLSDGKHRFRAPDKLAARRRAAFIRATFRKAAKHRPERSGCTSSPTESSSRTLISTTEGTQTHTGTSPRAAFGFSETLAMTHARSRDETLPEADEAIITPDSANDVKKSSDSILSASSRRQRFSAVFSQTSFSSSCVSDLLSLVGKRMSLSTFETSSRISMSTASIAEKDTSYAENNAPEILEQLRQTVVKANLALAQECCTLTERDPHLSLLRLGELKDNLKALPATQLLRDAFGNSELFFAARIGAPAEVMVSLISVTTDVNAVNADGQTFLFFLDPLHYNSDLCSCSWYYSPRYFPHSSKLECLIRKLQFQNFDFDHLDNHGRRFLSFLCSSPSFDCQWLLDLMSQDNEWQLRIRRLTQLRDATGLVMSDFMALHPKFDALSKDIRFKFRPAFAFNKDNGPLRGEDLLGEMPLHEYIQKEFLHSAPFDGVPLPFETTASDMNRYNTRSRTPVMDFLLQAFEHNIDEAVICSKVQQLVRYGANVNARSRAGSTILHFAAKKTFVQLLKTLLATNIQVDHCDKAGLSALDYAVKVLNRSRSVKAPAELTARSLKSAAKLLDVMSYPIGKDRTSGVLRPTNDFNERSQHTLQRLLLSQDKQQYPPSLQNDARNSTETF</sequence>
<comment type="caution">
    <text evidence="5">The sequence shown here is derived from an EMBL/GenBank/DDBJ whole genome shotgun (WGS) entry which is preliminary data.</text>
</comment>
<evidence type="ECO:0000313" key="5">
    <source>
        <dbReference type="EMBL" id="ORY08902.1"/>
    </source>
</evidence>
<evidence type="ECO:0000256" key="1">
    <source>
        <dbReference type="ARBA" id="ARBA00022737"/>
    </source>
</evidence>
<dbReference type="InterPro" id="IPR002110">
    <property type="entry name" value="Ankyrin_rpt"/>
</dbReference>
<keyword evidence="2 3" id="KW-0040">ANK repeat</keyword>
<protein>
    <submittedName>
        <fullName evidence="5">Ankyrin repeat-containing domain protein</fullName>
    </submittedName>
</protein>
<dbReference type="PANTHER" id="PTHR24180">
    <property type="entry name" value="CYCLIN-DEPENDENT KINASE INHIBITOR 2C-RELATED"/>
    <property type="match status" value="1"/>
</dbReference>
<dbReference type="Proteomes" id="UP000193144">
    <property type="component" value="Unassembled WGS sequence"/>
</dbReference>
<dbReference type="PROSITE" id="PS50088">
    <property type="entry name" value="ANK_REPEAT"/>
    <property type="match status" value="1"/>
</dbReference>
<keyword evidence="6" id="KW-1185">Reference proteome</keyword>
<proteinExistence type="predicted"/>
<dbReference type="EMBL" id="MCFA01000093">
    <property type="protein sequence ID" value="ORY08902.1"/>
    <property type="molecule type" value="Genomic_DNA"/>
</dbReference>
<evidence type="ECO:0000256" key="2">
    <source>
        <dbReference type="ARBA" id="ARBA00023043"/>
    </source>
</evidence>
<keyword evidence="1" id="KW-0677">Repeat</keyword>
<name>A0A1Y1ZF51_9PLEO</name>